<evidence type="ECO:0000313" key="1">
    <source>
        <dbReference type="EMBL" id="GJJ85635.1"/>
    </source>
</evidence>
<evidence type="ECO:0000313" key="2">
    <source>
        <dbReference type="Proteomes" id="UP001050241"/>
    </source>
</evidence>
<name>A0ABD0BWW6_ENTCL</name>
<protein>
    <submittedName>
        <fullName evidence="1">Uncharacterized protein</fullName>
    </submittedName>
</protein>
<dbReference type="Proteomes" id="UP001050241">
    <property type="component" value="Unassembled WGS sequence"/>
</dbReference>
<dbReference type="AntiFam" id="ANF00200">
    <property type="entry name" value="Shadow ORF (opposite yrdD)"/>
</dbReference>
<comment type="caution">
    <text evidence="1">The sequence shown here is derived from an EMBL/GenBank/DDBJ whole genome shotgun (WGS) entry which is preliminary data.</text>
</comment>
<dbReference type="EMBL" id="BQFY01000043">
    <property type="protein sequence ID" value="GJJ85635.1"/>
    <property type="molecule type" value="Genomic_DNA"/>
</dbReference>
<organism evidence="1 2">
    <name type="scientific">Enterobacter cloacae</name>
    <dbReference type="NCBI Taxonomy" id="550"/>
    <lineage>
        <taxon>Bacteria</taxon>
        <taxon>Pseudomonadati</taxon>
        <taxon>Pseudomonadota</taxon>
        <taxon>Gammaproteobacteria</taxon>
        <taxon>Enterobacterales</taxon>
        <taxon>Enterobacteriaceae</taxon>
        <taxon>Enterobacter</taxon>
        <taxon>Enterobacter cloacae complex</taxon>
    </lineage>
</organism>
<reference evidence="1" key="1">
    <citation type="submission" date="2021-11" db="EMBL/GenBank/DDBJ databases">
        <title>WGS analysis for carbapenemase-producing Enterobacterales outbreak in a University Hospital, Japan.</title>
        <authorList>
            <person name="Tukada M."/>
            <person name="Miyazaki T."/>
            <person name="Aoki K."/>
            <person name="Yoshizawa S."/>
            <person name="Ishii Y."/>
            <person name="Tateda K."/>
        </authorList>
    </citation>
    <scope>NUCLEOTIDE SEQUENCE</scope>
    <source>
        <strain evidence="1">TUM16652</strain>
    </source>
</reference>
<accession>A0ABD0BWW6</accession>
<sequence length="113" mass="13211">MRADARYWFEIDNELTFRIAIARMEGLAITRAALHQLTTLALRAGNCRFIWFINLFRMFTFRIAAASDKHPEPPQPQRQFAATEWTKLSLQNFDDMSVRLAFQGTDIITFRIV</sequence>
<gene>
    <name evidence="1" type="ORF">TUM16652_43350</name>
</gene>
<proteinExistence type="predicted"/>
<dbReference type="AlphaFoldDB" id="A0ABD0BWW6"/>